<keyword evidence="3" id="KW-1185">Reference proteome</keyword>
<sequence length="190" mass="22166">MKNTIELSNVTLVYLEEYERILQKMMHEMTCITITCSISDNFIKQMIPLHKATIEMSENVLRFTTNLDVQNLAICIIKEEKESIENLKALQNRCCFFHNSNYEVYEYMCSFKEIAEVMFYEMCSAPISNSVNVNFLCEMISHHQGAMRLALNVLRFCICQELIPILQCMIQTQCEQIELMLKLLEGLSDC</sequence>
<name>A0ABR5K6U4_9BACI</name>
<dbReference type="EMBL" id="LGRV01000001">
    <property type="protein sequence ID" value="KOS71519.1"/>
    <property type="molecule type" value="Genomic_DNA"/>
</dbReference>
<dbReference type="PANTHER" id="PTHR36933:SF1">
    <property type="entry name" value="SLL0788 PROTEIN"/>
    <property type="match status" value="1"/>
</dbReference>
<dbReference type="Pfam" id="PF03713">
    <property type="entry name" value="DUF305"/>
    <property type="match status" value="2"/>
</dbReference>
<gene>
    <name evidence="2" type="ORF">AEA09_00480</name>
</gene>
<dbReference type="RefSeq" id="WP_053581982.1">
    <property type="nucleotide sequence ID" value="NZ_LGRV01000001.1"/>
</dbReference>
<feature type="domain" description="DUF305" evidence="1">
    <location>
        <begin position="130"/>
        <end position="184"/>
    </location>
</feature>
<dbReference type="Proteomes" id="UP000050668">
    <property type="component" value="Unassembled WGS sequence"/>
</dbReference>
<feature type="domain" description="DUF305" evidence="1">
    <location>
        <begin position="37"/>
        <end position="90"/>
    </location>
</feature>
<dbReference type="PANTHER" id="PTHR36933">
    <property type="entry name" value="SLL0788 PROTEIN"/>
    <property type="match status" value="1"/>
</dbReference>
<comment type="caution">
    <text evidence="2">The sequence shown here is derived from an EMBL/GenBank/DDBJ whole genome shotgun (WGS) entry which is preliminary data.</text>
</comment>
<accession>A0ABR5K6U4</accession>
<dbReference type="InterPro" id="IPR012347">
    <property type="entry name" value="Ferritin-like"/>
</dbReference>
<reference evidence="3" key="1">
    <citation type="submission" date="2015-07" db="EMBL/GenBank/DDBJ databases">
        <title>Fjat-14205 dsm 2895.</title>
        <authorList>
            <person name="Liu B."/>
            <person name="Wang J."/>
            <person name="Zhu Y."/>
            <person name="Liu G."/>
            <person name="Chen Q."/>
            <person name="Chen Z."/>
            <person name="Lan J."/>
            <person name="Che J."/>
            <person name="Ge C."/>
            <person name="Shi H."/>
            <person name="Pan Z."/>
            <person name="Liu X."/>
        </authorList>
    </citation>
    <scope>NUCLEOTIDE SEQUENCE [LARGE SCALE GENOMIC DNA]</scope>
    <source>
        <strain evidence="3">DSM 25560</strain>
    </source>
</reference>
<evidence type="ECO:0000313" key="2">
    <source>
        <dbReference type="EMBL" id="KOS71519.1"/>
    </source>
</evidence>
<protein>
    <recommendedName>
        <fullName evidence="1">DUF305 domain-containing protein</fullName>
    </recommendedName>
</protein>
<proteinExistence type="predicted"/>
<evidence type="ECO:0000313" key="3">
    <source>
        <dbReference type="Proteomes" id="UP000050668"/>
    </source>
</evidence>
<dbReference type="Gene3D" id="1.20.1260.10">
    <property type="match status" value="2"/>
</dbReference>
<evidence type="ECO:0000259" key="1">
    <source>
        <dbReference type="Pfam" id="PF03713"/>
    </source>
</evidence>
<dbReference type="InterPro" id="IPR005183">
    <property type="entry name" value="DUF305_CopM-like"/>
</dbReference>
<organism evidence="2 3">
    <name type="scientific">Lysinibacillus contaminans</name>
    <dbReference type="NCBI Taxonomy" id="1293441"/>
    <lineage>
        <taxon>Bacteria</taxon>
        <taxon>Bacillati</taxon>
        <taxon>Bacillota</taxon>
        <taxon>Bacilli</taxon>
        <taxon>Bacillales</taxon>
        <taxon>Bacillaceae</taxon>
        <taxon>Lysinibacillus</taxon>
    </lineage>
</organism>